<dbReference type="Proteomes" id="UP000000345">
    <property type="component" value="Chromosome"/>
</dbReference>
<accession>D9PY54</accession>
<evidence type="ECO:0008006" key="3">
    <source>
        <dbReference type="Google" id="ProtNLM"/>
    </source>
</evidence>
<dbReference type="InterPro" id="IPR016736">
    <property type="entry name" value="MJ1481-like"/>
</dbReference>
<dbReference type="EMBL" id="CP001710">
    <property type="protein sequence ID" value="ADL59152.1"/>
    <property type="molecule type" value="Genomic_DNA"/>
</dbReference>
<reference evidence="1 2" key="2">
    <citation type="journal article" date="2010" name="J. Bacteriol.">
        <title>Complete genome sequence of Methanothermobacter marburgensis, a methanoarchaeon model organism.</title>
        <authorList>
            <person name="Liesegang H."/>
            <person name="Kaster A.K."/>
            <person name="Wiezer A."/>
            <person name="Goenrich M."/>
            <person name="Wollherr A."/>
            <person name="Seedorf H."/>
            <person name="Gottschalk G."/>
            <person name="Thauer R.K."/>
        </authorList>
    </citation>
    <scope>NUCLEOTIDE SEQUENCE [LARGE SCALE GENOMIC DNA]</scope>
    <source>
        <strain evidence="2">ATCC BAA-927 / DSM 2133 / JCM 14651 / NBRC 100331 / OCM 82 / Marburg</strain>
    </source>
</reference>
<dbReference type="AlphaFoldDB" id="D9PY54"/>
<name>D9PY54_METTM</name>
<dbReference type="RefSeq" id="WP_013296362.1">
    <property type="nucleotide sequence ID" value="NC_014408.1"/>
</dbReference>
<organism evidence="1 2">
    <name type="scientific">Methanothermobacter marburgensis (strain ATCC BAA-927 / DSM 2133 / JCM 14651 / NBRC 100331 / OCM 82 / Marburg)</name>
    <name type="common">Methanobacterium thermoautotrophicum</name>
    <dbReference type="NCBI Taxonomy" id="79929"/>
    <lineage>
        <taxon>Archaea</taxon>
        <taxon>Methanobacteriati</taxon>
        <taxon>Methanobacteriota</taxon>
        <taxon>Methanomada group</taxon>
        <taxon>Methanobacteria</taxon>
        <taxon>Methanobacteriales</taxon>
        <taxon>Methanobacteriaceae</taxon>
        <taxon>Methanothermobacter</taxon>
    </lineage>
</organism>
<dbReference type="OrthoDB" id="69345at2157"/>
<gene>
    <name evidence="1" type="ordered locus">MTBMA_c15730</name>
</gene>
<proteinExistence type="predicted"/>
<dbReference type="PaxDb" id="79929-MTBMA_c15730"/>
<evidence type="ECO:0000313" key="1">
    <source>
        <dbReference type="EMBL" id="ADL59152.1"/>
    </source>
</evidence>
<sequence length="222" mass="24924">MEKIRLEQAEELIRKSCTNIRRESRFRDPHDGVIDTRKFQEALMELIEAEDHIYASLPSHELTGEDAYDFCRRLMASREAIDGMLADFGVIEREDPSERIKEASKGKLILVNNSSVKKLLVKAGVEPGNILVAGAPLSVDDMKKINPRIPDAALKGIEKKIEHLKNDIERKLEDLGEILVIGEPDKSTGLLASRAEELYGAGVRLNENIRDLTPEEILKLLS</sequence>
<evidence type="ECO:0000313" key="2">
    <source>
        <dbReference type="Proteomes" id="UP000000345"/>
    </source>
</evidence>
<reference key="1">
    <citation type="submission" date="2009-08" db="EMBL/GenBank/DDBJ databases">
        <title>The genome sequence of Methanothermobacter marburgensis.</title>
        <authorList>
            <person name="Kaster A."/>
            <person name="Seedorf H."/>
            <person name="Goenrich M."/>
            <person name="Wiezer A."/>
            <person name="Liesegang H."/>
            <person name="Thauer R."/>
            <person name="Gottschalk G."/>
        </authorList>
    </citation>
    <scope>NUCLEOTIDE SEQUENCE</scope>
    <source>
        <strain>Marburg</strain>
    </source>
</reference>
<dbReference type="GeneID" id="77400343"/>
<dbReference type="STRING" id="79929.MTBMA_c15730"/>
<dbReference type="HOGENOM" id="CLU_108341_0_0_2"/>
<dbReference type="Pfam" id="PF09873">
    <property type="entry name" value="SepCysE"/>
    <property type="match status" value="1"/>
</dbReference>
<keyword evidence="2" id="KW-1185">Reference proteome</keyword>
<protein>
    <recommendedName>
        <fullName evidence="3">DUF2100 domain-containing protein</fullName>
    </recommendedName>
</protein>
<dbReference type="KEGG" id="mmg:MTBMA_c15730"/>
<dbReference type="GeneID" id="9705282"/>